<keyword evidence="3" id="KW-0547">Nucleotide-binding</keyword>
<dbReference type="RefSeq" id="WP_252083367.1">
    <property type="nucleotide sequence ID" value="NZ_CP092418.1"/>
</dbReference>
<comment type="subcellular location">
    <subcellularLocation>
        <location evidence="1">Cell membrane</location>
        <topology evidence="1">Multi-pass membrane protein</topology>
    </subcellularLocation>
</comment>
<dbReference type="InterPro" id="IPR039421">
    <property type="entry name" value="Type_1_exporter"/>
</dbReference>
<dbReference type="Pfam" id="PF00005">
    <property type="entry name" value="ABC_tran"/>
    <property type="match status" value="1"/>
</dbReference>
<dbReference type="PROSITE" id="PS00211">
    <property type="entry name" value="ABC_TRANSPORTER_1"/>
    <property type="match status" value="1"/>
</dbReference>
<feature type="transmembrane region" description="Helical" evidence="7">
    <location>
        <begin position="199"/>
        <end position="220"/>
    </location>
</feature>
<proteinExistence type="predicted"/>
<evidence type="ECO:0000256" key="1">
    <source>
        <dbReference type="ARBA" id="ARBA00004651"/>
    </source>
</evidence>
<dbReference type="InterPro" id="IPR003439">
    <property type="entry name" value="ABC_transporter-like_ATP-bd"/>
</dbReference>
<dbReference type="PROSITE" id="PS50893">
    <property type="entry name" value="ABC_TRANSPORTER_2"/>
    <property type="match status" value="1"/>
</dbReference>
<organism evidence="10 11">
    <name type="scientific">Microbulbifer variabilis</name>
    <dbReference type="NCBI Taxonomy" id="266805"/>
    <lineage>
        <taxon>Bacteria</taxon>
        <taxon>Pseudomonadati</taxon>
        <taxon>Pseudomonadota</taxon>
        <taxon>Gammaproteobacteria</taxon>
        <taxon>Cellvibrionales</taxon>
        <taxon>Microbulbiferaceae</taxon>
        <taxon>Microbulbifer</taxon>
    </lineage>
</organism>
<keyword evidence="6 7" id="KW-0472">Membrane</keyword>
<sequence length="712" mass="79620">MKPEASISKLRHHCWPAVQLDGAVKALALHSGLEPAVPDPESNTQVYGDTDARLQLQAEAFDLNIERVTCKYGELEQMLVRAAPAILRLRFAEEEYFIALCGGNHRFLYLLSPSQQIVKLRPSQVLRALTSAQEIPQRQRIARLLDSAEIAGRRRKKATEALLRENLAGLEIDDCWLLRQPSHRSFWQQLRHHRQHLRFLNMITCHTIQVLLFIASWWLIGRAVLDGHVDSGWLVAWVLLLITQIPLSLLTARLQGSISLETGALLKQRLLASALRIDPGKVRHMGSGQILGRVYDAENIEASALQASFMLLLGGVELVLAFMVLQLSLGTPISLGILTIFLLIAIALGRAQYLARQYWTGQRLSMTHRLIEKMLGHRTRLAQQKPSDWHRGEDQELEEYLRSSTVMDGNMTRLVAFLPRFWLLLGITGLVPVFVNSNTESGQIAAALGGVLLGYRAVLKGMTGYSSGLSALVTWEKVRELFSLEAALKRGATSISVADKVHSDIQGAKQPLCYIRDLSFNYPNQDKAVLKNCKLSIYPGDRVILQGASGSGKSTFANVIAGIQKQREGILLINGYDRTSIGAEHWRRLIASVPQFHENHVLGDSFLFNLLMGDEWPPKMESVRRAYKICDELGLTPLIKKMPAGMLQTVGEMGWRLSHGEMSRLFIARALLQNSELLVLDESFAALDPDNLRRSFHCVQNYSNSLIVIAHP</sequence>
<name>A0ABY4VG93_9GAMM</name>
<keyword evidence="4 10" id="KW-0067">ATP-binding</keyword>
<feature type="domain" description="ABC transmembrane type-1" evidence="9">
    <location>
        <begin position="208"/>
        <end position="358"/>
    </location>
</feature>
<protein>
    <submittedName>
        <fullName evidence="10">ABC transporter ATP-binding protein/permease</fullName>
    </submittedName>
</protein>
<evidence type="ECO:0000313" key="11">
    <source>
        <dbReference type="Proteomes" id="UP001055658"/>
    </source>
</evidence>
<dbReference type="Gene3D" id="3.40.50.300">
    <property type="entry name" value="P-loop containing nucleotide triphosphate hydrolases"/>
    <property type="match status" value="1"/>
</dbReference>
<dbReference type="PANTHER" id="PTHR24221">
    <property type="entry name" value="ATP-BINDING CASSETTE SUB-FAMILY B"/>
    <property type="match status" value="1"/>
</dbReference>
<feature type="transmembrane region" description="Helical" evidence="7">
    <location>
        <begin position="309"/>
        <end position="327"/>
    </location>
</feature>
<evidence type="ECO:0000256" key="4">
    <source>
        <dbReference type="ARBA" id="ARBA00022840"/>
    </source>
</evidence>
<keyword evidence="11" id="KW-1185">Reference proteome</keyword>
<gene>
    <name evidence="10" type="ORF">MJO52_18160</name>
</gene>
<keyword evidence="5 7" id="KW-1133">Transmembrane helix</keyword>
<dbReference type="InterPro" id="IPR017871">
    <property type="entry name" value="ABC_transporter-like_CS"/>
</dbReference>
<dbReference type="Gene3D" id="1.20.1560.10">
    <property type="entry name" value="ABC transporter type 1, transmembrane domain"/>
    <property type="match status" value="1"/>
</dbReference>
<dbReference type="InterPro" id="IPR011527">
    <property type="entry name" value="ABC1_TM_dom"/>
</dbReference>
<dbReference type="InterPro" id="IPR027417">
    <property type="entry name" value="P-loop_NTPase"/>
</dbReference>
<reference evidence="10" key="1">
    <citation type="submission" date="2022-02" db="EMBL/GenBank/DDBJ databases">
        <title>Coral-associated bacteria.</title>
        <authorList>
            <person name="Tang K."/>
            <person name="Wang X."/>
        </authorList>
    </citation>
    <scope>NUCLEOTIDE SEQUENCE</scope>
    <source>
        <strain evidence="10">SCSIO 43006</strain>
    </source>
</reference>
<evidence type="ECO:0000259" key="9">
    <source>
        <dbReference type="PROSITE" id="PS50929"/>
    </source>
</evidence>
<feature type="transmembrane region" description="Helical" evidence="7">
    <location>
        <begin position="333"/>
        <end position="353"/>
    </location>
</feature>
<feature type="transmembrane region" description="Helical" evidence="7">
    <location>
        <begin position="414"/>
        <end position="435"/>
    </location>
</feature>
<dbReference type="PROSITE" id="PS50929">
    <property type="entry name" value="ABC_TM1F"/>
    <property type="match status" value="1"/>
</dbReference>
<accession>A0ABY4VG93</accession>
<evidence type="ECO:0000256" key="6">
    <source>
        <dbReference type="ARBA" id="ARBA00023136"/>
    </source>
</evidence>
<dbReference type="InterPro" id="IPR003593">
    <property type="entry name" value="AAA+_ATPase"/>
</dbReference>
<dbReference type="PANTHER" id="PTHR24221:SF654">
    <property type="entry name" value="ATP-BINDING CASSETTE SUB-FAMILY B MEMBER 6"/>
    <property type="match status" value="1"/>
</dbReference>
<feature type="domain" description="ABC transporter" evidence="8">
    <location>
        <begin position="515"/>
        <end position="711"/>
    </location>
</feature>
<dbReference type="SMART" id="SM00382">
    <property type="entry name" value="AAA"/>
    <property type="match status" value="1"/>
</dbReference>
<evidence type="ECO:0000313" key="10">
    <source>
        <dbReference type="EMBL" id="USD20964.1"/>
    </source>
</evidence>
<dbReference type="SUPFAM" id="SSF52540">
    <property type="entry name" value="P-loop containing nucleoside triphosphate hydrolases"/>
    <property type="match status" value="1"/>
</dbReference>
<evidence type="ECO:0000256" key="3">
    <source>
        <dbReference type="ARBA" id="ARBA00022741"/>
    </source>
</evidence>
<dbReference type="SUPFAM" id="SSF90123">
    <property type="entry name" value="ABC transporter transmembrane region"/>
    <property type="match status" value="1"/>
</dbReference>
<keyword evidence="2 7" id="KW-0812">Transmembrane</keyword>
<dbReference type="InterPro" id="IPR036640">
    <property type="entry name" value="ABC1_TM_sf"/>
</dbReference>
<evidence type="ECO:0000256" key="5">
    <source>
        <dbReference type="ARBA" id="ARBA00022989"/>
    </source>
</evidence>
<feature type="transmembrane region" description="Helical" evidence="7">
    <location>
        <begin position="232"/>
        <end position="252"/>
    </location>
</feature>
<evidence type="ECO:0000259" key="8">
    <source>
        <dbReference type="PROSITE" id="PS50893"/>
    </source>
</evidence>
<evidence type="ECO:0000256" key="2">
    <source>
        <dbReference type="ARBA" id="ARBA00022692"/>
    </source>
</evidence>
<evidence type="ECO:0000256" key="7">
    <source>
        <dbReference type="SAM" id="Phobius"/>
    </source>
</evidence>
<dbReference type="GO" id="GO:0005524">
    <property type="term" value="F:ATP binding"/>
    <property type="evidence" value="ECO:0007669"/>
    <property type="project" value="UniProtKB-KW"/>
</dbReference>
<dbReference type="EMBL" id="CP092418">
    <property type="protein sequence ID" value="USD20964.1"/>
    <property type="molecule type" value="Genomic_DNA"/>
</dbReference>
<dbReference type="Proteomes" id="UP001055658">
    <property type="component" value="Chromosome"/>
</dbReference>